<dbReference type="GO" id="GO:0004197">
    <property type="term" value="F:cysteine-type endopeptidase activity"/>
    <property type="evidence" value="ECO:0007669"/>
    <property type="project" value="InterPro"/>
</dbReference>
<comment type="similarity">
    <text evidence="1">Belongs to the peptidase C14B family.</text>
</comment>
<proteinExistence type="inferred from homology"/>
<dbReference type="Gene3D" id="3.40.50.1460">
    <property type="match status" value="1"/>
</dbReference>
<protein>
    <submittedName>
        <fullName evidence="3">Caspase domain-containing protein</fullName>
    </submittedName>
</protein>
<evidence type="ECO:0000259" key="2">
    <source>
        <dbReference type="Pfam" id="PF00656"/>
    </source>
</evidence>
<dbReference type="AlphaFoldDB" id="A0A9P5P772"/>
<sequence>MKVVHELWKAHYPTDTLDVDIDEFLKDSQQRYSAGNTDKLVKLALVCLHLLGELNRTRERLISLLRKASDEINRIDVYGYYPQRDLSSLNKADGHRFHAVVVGINKYDDRRTPVLQGCVNDALLFRDYLIHDLSVPAGQITALLSRAGNEPLPPLQDIPFPCNTPTRENILNTLYDLHDNPNIKPDDSIIIFYAGHGQSYRATDGCTPLNTGYIEAISPVNRNTWKFNSDGTKEIVVDISDREINVTLGEIAKKCPNITLVLDCCHAGGGTRDPVTALPFHQLYSACSKLRIRADGCRQTDPPPPVQISVLI</sequence>
<dbReference type="Proteomes" id="UP000772434">
    <property type="component" value="Unassembled WGS sequence"/>
</dbReference>
<dbReference type="Pfam" id="PF00656">
    <property type="entry name" value="Peptidase_C14"/>
    <property type="match status" value="1"/>
</dbReference>
<evidence type="ECO:0000313" key="4">
    <source>
        <dbReference type="Proteomes" id="UP000772434"/>
    </source>
</evidence>
<evidence type="ECO:0000313" key="3">
    <source>
        <dbReference type="EMBL" id="KAF9056813.1"/>
    </source>
</evidence>
<accession>A0A9P5P772</accession>
<dbReference type="OrthoDB" id="10255174at2759"/>
<dbReference type="PANTHER" id="PTHR48104:SF30">
    <property type="entry name" value="METACASPASE-1"/>
    <property type="match status" value="1"/>
</dbReference>
<dbReference type="EMBL" id="JADNRY010000429">
    <property type="protein sequence ID" value="KAF9056813.1"/>
    <property type="molecule type" value="Genomic_DNA"/>
</dbReference>
<name>A0A9P5P772_9AGAR</name>
<dbReference type="InterPro" id="IPR050452">
    <property type="entry name" value="Metacaspase"/>
</dbReference>
<gene>
    <name evidence="3" type="ORF">BDP27DRAFT_637223</name>
</gene>
<comment type="caution">
    <text evidence="3">The sequence shown here is derived from an EMBL/GenBank/DDBJ whole genome shotgun (WGS) entry which is preliminary data.</text>
</comment>
<dbReference type="PANTHER" id="PTHR48104">
    <property type="entry name" value="METACASPASE-4"/>
    <property type="match status" value="1"/>
</dbReference>
<dbReference type="GO" id="GO:0006508">
    <property type="term" value="P:proteolysis"/>
    <property type="evidence" value="ECO:0007669"/>
    <property type="project" value="InterPro"/>
</dbReference>
<evidence type="ECO:0000256" key="1">
    <source>
        <dbReference type="ARBA" id="ARBA00009005"/>
    </source>
</evidence>
<dbReference type="InterPro" id="IPR011600">
    <property type="entry name" value="Pept_C14_caspase"/>
</dbReference>
<keyword evidence="4" id="KW-1185">Reference proteome</keyword>
<organism evidence="3 4">
    <name type="scientific">Rhodocollybia butyracea</name>
    <dbReference type="NCBI Taxonomy" id="206335"/>
    <lineage>
        <taxon>Eukaryota</taxon>
        <taxon>Fungi</taxon>
        <taxon>Dikarya</taxon>
        <taxon>Basidiomycota</taxon>
        <taxon>Agaricomycotina</taxon>
        <taxon>Agaricomycetes</taxon>
        <taxon>Agaricomycetidae</taxon>
        <taxon>Agaricales</taxon>
        <taxon>Marasmiineae</taxon>
        <taxon>Omphalotaceae</taxon>
        <taxon>Rhodocollybia</taxon>
    </lineage>
</organism>
<feature type="domain" description="Peptidase C14 caspase" evidence="2">
    <location>
        <begin position="98"/>
        <end position="276"/>
    </location>
</feature>
<dbReference type="GO" id="GO:0005737">
    <property type="term" value="C:cytoplasm"/>
    <property type="evidence" value="ECO:0007669"/>
    <property type="project" value="TreeGrafter"/>
</dbReference>
<reference evidence="3" key="1">
    <citation type="submission" date="2020-11" db="EMBL/GenBank/DDBJ databases">
        <authorList>
            <consortium name="DOE Joint Genome Institute"/>
            <person name="Ahrendt S."/>
            <person name="Riley R."/>
            <person name="Andreopoulos W."/>
            <person name="Labutti K."/>
            <person name="Pangilinan J."/>
            <person name="Ruiz-Duenas F.J."/>
            <person name="Barrasa J.M."/>
            <person name="Sanchez-Garcia M."/>
            <person name="Camarero S."/>
            <person name="Miyauchi S."/>
            <person name="Serrano A."/>
            <person name="Linde D."/>
            <person name="Babiker R."/>
            <person name="Drula E."/>
            <person name="Ayuso-Fernandez I."/>
            <person name="Pacheco R."/>
            <person name="Padilla G."/>
            <person name="Ferreira P."/>
            <person name="Barriuso J."/>
            <person name="Kellner H."/>
            <person name="Castanera R."/>
            <person name="Alfaro M."/>
            <person name="Ramirez L."/>
            <person name="Pisabarro A.G."/>
            <person name="Kuo A."/>
            <person name="Tritt A."/>
            <person name="Lipzen A."/>
            <person name="He G."/>
            <person name="Yan M."/>
            <person name="Ng V."/>
            <person name="Cullen D."/>
            <person name="Martin F."/>
            <person name="Rosso M.-N."/>
            <person name="Henrissat B."/>
            <person name="Hibbett D."/>
            <person name="Martinez A.T."/>
            <person name="Grigoriev I.V."/>
        </authorList>
    </citation>
    <scope>NUCLEOTIDE SEQUENCE</scope>
    <source>
        <strain evidence="3">AH 40177</strain>
    </source>
</reference>